<name>A0A9W9VKN7_9EURO</name>
<reference evidence="1" key="2">
    <citation type="journal article" date="2023" name="IMA Fungus">
        <title>Comparative genomic study of the Penicillium genus elucidates a diverse pangenome and 15 lateral gene transfer events.</title>
        <authorList>
            <person name="Petersen C."/>
            <person name="Sorensen T."/>
            <person name="Nielsen M.R."/>
            <person name="Sondergaard T.E."/>
            <person name="Sorensen J.L."/>
            <person name="Fitzpatrick D.A."/>
            <person name="Frisvad J.C."/>
            <person name="Nielsen K.L."/>
        </authorList>
    </citation>
    <scope>NUCLEOTIDE SEQUENCE</scope>
    <source>
        <strain evidence="1">IBT 3081</strain>
    </source>
</reference>
<accession>A0A9W9VKN7</accession>
<evidence type="ECO:0000313" key="1">
    <source>
        <dbReference type="EMBL" id="KAJ5383050.1"/>
    </source>
</evidence>
<protein>
    <recommendedName>
        <fullName evidence="3">O-methyltransferase domain-containing protein</fullName>
    </recommendedName>
</protein>
<dbReference type="RefSeq" id="XP_056582826.1">
    <property type="nucleotide sequence ID" value="XM_056718691.1"/>
</dbReference>
<dbReference type="Proteomes" id="UP001147752">
    <property type="component" value="Unassembled WGS sequence"/>
</dbReference>
<dbReference type="GeneID" id="81457874"/>
<gene>
    <name evidence="1" type="ORF">N7517_000961</name>
</gene>
<proteinExistence type="predicted"/>
<keyword evidence="2" id="KW-1185">Reference proteome</keyword>
<reference evidence="1" key="1">
    <citation type="submission" date="2022-12" db="EMBL/GenBank/DDBJ databases">
        <authorList>
            <person name="Petersen C."/>
        </authorList>
    </citation>
    <scope>NUCLEOTIDE SEQUENCE</scope>
    <source>
        <strain evidence="1">IBT 3081</strain>
    </source>
</reference>
<dbReference type="PANTHER" id="PTHR43712">
    <property type="entry name" value="PUTATIVE (AFU_ORTHOLOGUE AFUA_4G14580)-RELATED"/>
    <property type="match status" value="1"/>
</dbReference>
<comment type="caution">
    <text evidence="1">The sequence shown here is derived from an EMBL/GenBank/DDBJ whole genome shotgun (WGS) entry which is preliminary data.</text>
</comment>
<dbReference type="InterPro" id="IPR036388">
    <property type="entry name" value="WH-like_DNA-bd_sf"/>
</dbReference>
<organism evidence="1 2">
    <name type="scientific">Penicillium concentricum</name>
    <dbReference type="NCBI Taxonomy" id="293559"/>
    <lineage>
        <taxon>Eukaryota</taxon>
        <taxon>Fungi</taxon>
        <taxon>Dikarya</taxon>
        <taxon>Ascomycota</taxon>
        <taxon>Pezizomycotina</taxon>
        <taxon>Eurotiomycetes</taxon>
        <taxon>Eurotiomycetidae</taxon>
        <taxon>Eurotiales</taxon>
        <taxon>Aspergillaceae</taxon>
        <taxon>Penicillium</taxon>
    </lineage>
</organism>
<dbReference type="InterPro" id="IPR036390">
    <property type="entry name" value="WH_DNA-bd_sf"/>
</dbReference>
<dbReference type="OrthoDB" id="1606438at2759"/>
<evidence type="ECO:0000313" key="2">
    <source>
        <dbReference type="Proteomes" id="UP001147752"/>
    </source>
</evidence>
<evidence type="ECO:0008006" key="3">
    <source>
        <dbReference type="Google" id="ProtNLM"/>
    </source>
</evidence>
<sequence>MNSRVTMDKLEGYARQLSDAAQALTAYSRLLHGPFLSTKAPTEIQQARRLILSNLTQIQILLSEPEAFLQQLATQNQYLACIHWLGEFQVLACIPLSHSVPFEDVAELAGIPESHLRRVVRMIATTGFLQEPEPGHVAHSALSAHFVTRPSYLDAAMFLAETAAPAALQMPATSRDPASASLLMTTASGQQPRVQRQWSAYLQYGLGHTDGNALEPLDQFDWAGLGGATVVTSGTRAVPAIRSLAERYPTLLRLIVQTDGDLGPDGICPRITPQSRTPGTLQNVPDADVYVIGLPSPSPALPVSAILDQMACELRAHLPVARAARRPAILMLAPRLLCDQGSSTESTGQLVARLHDLSLLQLANERAMEMAELIQIVNSIGDGTGRLGVVRRMGTPHTAGVLLEVRYHAYGSDR</sequence>
<dbReference type="AlphaFoldDB" id="A0A9W9VKN7"/>
<dbReference type="EMBL" id="JAPZBT010000001">
    <property type="protein sequence ID" value="KAJ5383050.1"/>
    <property type="molecule type" value="Genomic_DNA"/>
</dbReference>
<dbReference type="PANTHER" id="PTHR43712:SF15">
    <property type="entry name" value="MONODICTYPHENONE CLUSTER TRANSCRIPTIONAL COACTIVATOR MDPA"/>
    <property type="match status" value="1"/>
</dbReference>
<dbReference type="SUPFAM" id="SSF46785">
    <property type="entry name" value="Winged helix' DNA-binding domain"/>
    <property type="match status" value="1"/>
</dbReference>
<dbReference type="Gene3D" id="1.10.10.10">
    <property type="entry name" value="Winged helix-like DNA-binding domain superfamily/Winged helix DNA-binding domain"/>
    <property type="match status" value="1"/>
</dbReference>